<keyword evidence="1" id="KW-0472">Membrane</keyword>
<evidence type="ECO:0000313" key="2">
    <source>
        <dbReference type="EMBL" id="MDA0641991.1"/>
    </source>
</evidence>
<sequence length="160" mass="17185">MSDTPATDGRGTVGVFLVLAAALTIVWATGSWLGKMFDWTHQGFASASLLQLAGYFIGGALQYLAIFSWPVLLARTGRTLSRHRYTVMSGVLLGAGLTTYALTLWSRGDAPVTTWPHWLLLGVTVHGTLAGLAGLGHCAYLARKSRKADRQPPAREDRSA</sequence>
<feature type="transmembrane region" description="Helical" evidence="1">
    <location>
        <begin position="12"/>
        <end position="33"/>
    </location>
</feature>
<dbReference type="Proteomes" id="UP001212498">
    <property type="component" value="Unassembled WGS sequence"/>
</dbReference>
<dbReference type="EMBL" id="JAPNUD010000033">
    <property type="protein sequence ID" value="MDA0641991.1"/>
    <property type="molecule type" value="Genomic_DNA"/>
</dbReference>
<feature type="transmembrane region" description="Helical" evidence="1">
    <location>
        <begin position="118"/>
        <end position="142"/>
    </location>
</feature>
<proteinExistence type="predicted"/>
<evidence type="ECO:0000313" key="3">
    <source>
        <dbReference type="Proteomes" id="UP001212498"/>
    </source>
</evidence>
<keyword evidence="1" id="KW-1133">Transmembrane helix</keyword>
<feature type="transmembrane region" description="Helical" evidence="1">
    <location>
        <begin position="53"/>
        <end position="73"/>
    </location>
</feature>
<name>A0ABT4SXL4_9ACTN</name>
<organism evidence="2 3">
    <name type="scientific">Nonomuraea ferruginea</name>
    <dbReference type="NCBI Taxonomy" id="46174"/>
    <lineage>
        <taxon>Bacteria</taxon>
        <taxon>Bacillati</taxon>
        <taxon>Actinomycetota</taxon>
        <taxon>Actinomycetes</taxon>
        <taxon>Streptosporangiales</taxon>
        <taxon>Streptosporangiaceae</taxon>
        <taxon>Nonomuraea</taxon>
    </lineage>
</organism>
<dbReference type="RefSeq" id="WP_271276659.1">
    <property type="nucleotide sequence ID" value="NZ_BAABFD010000006.1"/>
</dbReference>
<reference evidence="2 3" key="1">
    <citation type="submission" date="2022-11" db="EMBL/GenBank/DDBJ databases">
        <title>Nonomuraea corallina sp. nov., a new species of the genus Nonomuraea isolated from sea side sediment in Thai sea.</title>
        <authorList>
            <person name="Ngamcharungchit C."/>
            <person name="Matsumoto A."/>
            <person name="Suriyachadkun C."/>
            <person name="Panbangred W."/>
            <person name="Inahashi Y."/>
            <person name="Intra B."/>
        </authorList>
    </citation>
    <scope>NUCLEOTIDE SEQUENCE [LARGE SCALE GENOMIC DNA]</scope>
    <source>
        <strain evidence="2 3">DSM 43553</strain>
    </source>
</reference>
<keyword evidence="1" id="KW-0812">Transmembrane</keyword>
<gene>
    <name evidence="2" type="ORF">OUY24_15275</name>
</gene>
<evidence type="ECO:0000256" key="1">
    <source>
        <dbReference type="SAM" id="Phobius"/>
    </source>
</evidence>
<comment type="caution">
    <text evidence="2">The sequence shown here is derived from an EMBL/GenBank/DDBJ whole genome shotgun (WGS) entry which is preliminary data.</text>
</comment>
<keyword evidence="3" id="KW-1185">Reference proteome</keyword>
<feature type="transmembrane region" description="Helical" evidence="1">
    <location>
        <begin position="85"/>
        <end position="106"/>
    </location>
</feature>
<accession>A0ABT4SXL4</accession>
<protein>
    <submittedName>
        <fullName evidence="2">Uncharacterized protein</fullName>
    </submittedName>
</protein>